<keyword evidence="2" id="KW-1185">Reference proteome</keyword>
<dbReference type="Pfam" id="PF14945">
    <property type="entry name" value="LLC1"/>
    <property type="match status" value="1"/>
</dbReference>
<dbReference type="AlphaFoldDB" id="A0A9N9XQ58"/>
<evidence type="ECO:0000313" key="2">
    <source>
        <dbReference type="Proteomes" id="UP001153712"/>
    </source>
</evidence>
<organism evidence="1 2">
    <name type="scientific">Phyllotreta striolata</name>
    <name type="common">Striped flea beetle</name>
    <name type="synonym">Crioceris striolata</name>
    <dbReference type="NCBI Taxonomy" id="444603"/>
    <lineage>
        <taxon>Eukaryota</taxon>
        <taxon>Metazoa</taxon>
        <taxon>Ecdysozoa</taxon>
        <taxon>Arthropoda</taxon>
        <taxon>Hexapoda</taxon>
        <taxon>Insecta</taxon>
        <taxon>Pterygota</taxon>
        <taxon>Neoptera</taxon>
        <taxon>Endopterygota</taxon>
        <taxon>Coleoptera</taxon>
        <taxon>Polyphaga</taxon>
        <taxon>Cucujiformia</taxon>
        <taxon>Chrysomeloidea</taxon>
        <taxon>Chrysomelidae</taxon>
        <taxon>Galerucinae</taxon>
        <taxon>Alticini</taxon>
        <taxon>Phyllotreta</taxon>
    </lineage>
</organism>
<dbReference type="Proteomes" id="UP001153712">
    <property type="component" value="Chromosome 4"/>
</dbReference>
<sequence>MTSIVGKKKKLLLNYVEIDMAWKNFVESDWKVVKNYDYRWSFIKTEYKALQEKLHELTANSQMLKRIQGEPEIDRRELGRYPLSSNHLYGYVANNPQMRLEKWGPDVYKPIPLPTIYKLIK</sequence>
<evidence type="ECO:0000313" key="1">
    <source>
        <dbReference type="EMBL" id="CAG9861590.1"/>
    </source>
</evidence>
<reference evidence="1" key="1">
    <citation type="submission" date="2022-01" db="EMBL/GenBank/DDBJ databases">
        <authorList>
            <person name="King R."/>
        </authorList>
    </citation>
    <scope>NUCLEOTIDE SEQUENCE</scope>
</reference>
<name>A0A9N9XQ58_PHYSR</name>
<dbReference type="EMBL" id="OU900097">
    <property type="protein sequence ID" value="CAG9861590.1"/>
    <property type="molecule type" value="Genomic_DNA"/>
</dbReference>
<protein>
    <submittedName>
        <fullName evidence="1">Uncharacterized protein</fullName>
    </submittedName>
</protein>
<proteinExistence type="predicted"/>
<dbReference type="InterPro" id="IPR020339">
    <property type="entry name" value="C20orf85-like"/>
</dbReference>
<accession>A0A9N9XQ58</accession>
<gene>
    <name evidence="1" type="ORF">PHYEVI_LOCUS7925</name>
</gene>
<dbReference type="OrthoDB" id="10031946at2759"/>